<name>A0A6J4S0D9_9ACTN</name>
<feature type="compositionally biased region" description="Basic and acidic residues" evidence="1">
    <location>
        <begin position="86"/>
        <end position="98"/>
    </location>
</feature>
<dbReference type="AlphaFoldDB" id="A0A6J4S0D9"/>
<feature type="compositionally biased region" description="Basic and acidic residues" evidence="1">
    <location>
        <begin position="218"/>
        <end position="229"/>
    </location>
</feature>
<evidence type="ECO:0000256" key="1">
    <source>
        <dbReference type="SAM" id="MobiDB-lite"/>
    </source>
</evidence>
<feature type="non-terminal residue" evidence="2">
    <location>
        <position position="288"/>
    </location>
</feature>
<feature type="region of interest" description="Disordered" evidence="1">
    <location>
        <begin position="76"/>
        <end position="176"/>
    </location>
</feature>
<feature type="region of interest" description="Disordered" evidence="1">
    <location>
        <begin position="30"/>
        <end position="64"/>
    </location>
</feature>
<dbReference type="EMBL" id="CADCVT010000063">
    <property type="protein sequence ID" value="CAA9480218.1"/>
    <property type="molecule type" value="Genomic_DNA"/>
</dbReference>
<feature type="non-terminal residue" evidence="2">
    <location>
        <position position="1"/>
    </location>
</feature>
<evidence type="ECO:0000313" key="2">
    <source>
        <dbReference type="EMBL" id="CAA9480218.1"/>
    </source>
</evidence>
<proteinExistence type="predicted"/>
<feature type="compositionally biased region" description="Basic and acidic residues" evidence="1">
    <location>
        <begin position="125"/>
        <end position="159"/>
    </location>
</feature>
<organism evidence="2">
    <name type="scientific">uncultured Solirubrobacteraceae bacterium</name>
    <dbReference type="NCBI Taxonomy" id="1162706"/>
    <lineage>
        <taxon>Bacteria</taxon>
        <taxon>Bacillati</taxon>
        <taxon>Actinomycetota</taxon>
        <taxon>Thermoleophilia</taxon>
        <taxon>Solirubrobacterales</taxon>
        <taxon>Solirubrobacteraceae</taxon>
        <taxon>environmental samples</taxon>
    </lineage>
</organism>
<reference evidence="2" key="1">
    <citation type="submission" date="2020-02" db="EMBL/GenBank/DDBJ databases">
        <authorList>
            <person name="Meier V. D."/>
        </authorList>
    </citation>
    <scope>NUCLEOTIDE SEQUENCE</scope>
    <source>
        <strain evidence="2">AVDCRST_MAG85</strain>
    </source>
</reference>
<feature type="region of interest" description="Disordered" evidence="1">
    <location>
        <begin position="191"/>
        <end position="275"/>
    </location>
</feature>
<feature type="compositionally biased region" description="Basic and acidic residues" evidence="1">
    <location>
        <begin position="196"/>
        <end position="210"/>
    </location>
</feature>
<accession>A0A6J4S0D9</accession>
<protein>
    <submittedName>
        <fullName evidence="2">Uncharacterized protein</fullName>
    </submittedName>
</protein>
<feature type="compositionally biased region" description="Basic and acidic residues" evidence="1">
    <location>
        <begin position="55"/>
        <end position="64"/>
    </location>
</feature>
<gene>
    <name evidence="2" type="ORF">AVDCRST_MAG85-620</name>
</gene>
<sequence length="288" mass="32730">ALDRARQRRCRRHVLPLVGRRRAAVVRLQQGRPGLGARRGPREVPPAHARHARARQRDRACLPAPDHLRQLVLDEQHRPQGHRGHDRQLRAAARDSDAGRPGPGALRCPGPQPVPEGRQQQGAGRRIDADTGEHGAQDTQRRAGRARQDARPDAAERLLPRRLVPAEPHRPARVHRGRYDLPGVQWRQHRCGAGDGRVRQGRADARRQPDLLRPALRTQREQRPGRAHQDTGQLADPGCCRGGRPRRRPCRREREEHRLRPARIQPRQGPRRRLAGAWHLARAVPQRV</sequence>